<dbReference type="AlphaFoldDB" id="A0A2K4ZIG3"/>
<dbReference type="OrthoDB" id="8727830at2"/>
<dbReference type="InterPro" id="IPR042301">
    <property type="entry name" value="GH115_sf"/>
</dbReference>
<dbReference type="Proteomes" id="UP000236311">
    <property type="component" value="Unassembled WGS sequence"/>
</dbReference>
<dbReference type="SUPFAM" id="SSF55545">
    <property type="entry name" value="beta-N-acetylhexosaminidase-like domain"/>
    <property type="match status" value="1"/>
</dbReference>
<evidence type="ECO:0008006" key="4">
    <source>
        <dbReference type="Google" id="ProtNLM"/>
    </source>
</evidence>
<dbReference type="InterPro" id="IPR029018">
    <property type="entry name" value="Hex-like_dom2"/>
</dbReference>
<organism evidence="2 3">
    <name type="scientific">Acetatifactor muris</name>
    <dbReference type="NCBI Taxonomy" id="879566"/>
    <lineage>
        <taxon>Bacteria</taxon>
        <taxon>Bacillati</taxon>
        <taxon>Bacillota</taxon>
        <taxon>Clostridia</taxon>
        <taxon>Lachnospirales</taxon>
        <taxon>Lachnospiraceae</taxon>
        <taxon>Acetatifactor</taxon>
    </lineage>
</organism>
<dbReference type="Pfam" id="PF15979">
    <property type="entry name" value="Glyco_hydro_115"/>
    <property type="match status" value="1"/>
</dbReference>
<gene>
    <name evidence="2" type="ORF">AMURIS_02919</name>
</gene>
<accession>A0A2K4ZIG3</accession>
<dbReference type="InterPro" id="IPR031924">
    <property type="entry name" value="GH115"/>
</dbReference>
<sequence>MITVWDKDKTAGLYYDGEENICIRMAIQDLEKDLARAGAQNVRTVDLLPTDPGGKLLIGTLKNRRFAEYLERMGVSVPEVEGSWEHYAIRTTGAEDDTLLIVGSDNCGTMWGIYTFSEKFLGTDPLYLFTDHFPKRLDSLLLEKINITDGPEHFRFRGWFINDEDLIKGFGRGGKLPDGYDFHGEYARVLEMLVETGLRLKQNLLIPCSHLDICRPEEEELVLIVTRRGMYISMHHQEPVGVHQFTMDRYWKERGITDINYYTYREEYEQLWREYVRRWSRYQNVIWQLGLRGRGDRPVWYQENGVPDSMEERGKLISDAIRRQYEIVKEENPGREVLCSSTLWMEGMELYGKGLLAFPEDVIVVFADYAPEQMPGQDYFDTPREAGRHYGLYYHVAFWGCGPHLVQGNPPEKIDYVYRNVVSRGDSDYSVLNVANFREHVYNIRYVAELTWNVECYHPDTYCEEWCRQEFQTKNPARLQDIYREYYQCFYEMSGEKISGQMLFMDGMTRRVAVKLMELIQGKPFTQADIQNRRLFDFQNAEDFIAYYRHASEEGSRRFGKLHEKAVMALCTITEERRQFYISHMIVQIEIMMGLYDWVLALSYAAEDRLGERSEKKYESFIDAAVRALSRLCIDRQKALTGKWEHWYDNDALMNLEEMLMTTEHLRPGAAERG</sequence>
<dbReference type="PANTHER" id="PTHR37842">
    <property type="match status" value="1"/>
</dbReference>
<reference evidence="2 3" key="1">
    <citation type="submission" date="2018-01" db="EMBL/GenBank/DDBJ databases">
        <authorList>
            <person name="Gaut B.S."/>
            <person name="Morton B.R."/>
            <person name="Clegg M.T."/>
            <person name="Duvall M.R."/>
        </authorList>
    </citation>
    <scope>NUCLEOTIDE SEQUENCE [LARGE SCALE GENOMIC DNA]</scope>
    <source>
        <strain evidence="2">GP69</strain>
    </source>
</reference>
<keyword evidence="3" id="KW-1185">Reference proteome</keyword>
<name>A0A2K4ZIG3_9FIRM</name>
<proteinExistence type="predicted"/>
<dbReference type="Gene3D" id="3.30.379.10">
    <property type="entry name" value="Chitobiase/beta-hexosaminidase domain 2-like"/>
    <property type="match status" value="1"/>
</dbReference>
<dbReference type="Gene3D" id="3.20.20.520">
    <property type="entry name" value="Glycosyl hydrolase family 115"/>
    <property type="match status" value="1"/>
</dbReference>
<dbReference type="GO" id="GO:0016787">
    <property type="term" value="F:hydrolase activity"/>
    <property type="evidence" value="ECO:0007669"/>
    <property type="project" value="UniProtKB-KW"/>
</dbReference>
<evidence type="ECO:0000313" key="3">
    <source>
        <dbReference type="Proteomes" id="UP000236311"/>
    </source>
</evidence>
<dbReference type="PANTHER" id="PTHR37842:SF2">
    <property type="entry name" value="GYLCOSYL HYDROLASE 115 C-TERMINAL DOMAIN-CONTAINING PROTEIN"/>
    <property type="match status" value="1"/>
</dbReference>
<keyword evidence="1" id="KW-0378">Hydrolase</keyword>
<dbReference type="RefSeq" id="WP_103240259.1">
    <property type="nucleotide sequence ID" value="NZ_JANJZD010000013.1"/>
</dbReference>
<dbReference type="EMBL" id="OFSM01000014">
    <property type="protein sequence ID" value="SOY30196.1"/>
    <property type="molecule type" value="Genomic_DNA"/>
</dbReference>
<protein>
    <recommendedName>
        <fullName evidence="4">Glycosyl hydrolase family 115</fullName>
    </recommendedName>
</protein>
<evidence type="ECO:0000313" key="2">
    <source>
        <dbReference type="EMBL" id="SOY30196.1"/>
    </source>
</evidence>
<dbReference type="GO" id="GO:0005975">
    <property type="term" value="P:carbohydrate metabolic process"/>
    <property type="evidence" value="ECO:0007669"/>
    <property type="project" value="UniProtKB-ARBA"/>
</dbReference>
<evidence type="ECO:0000256" key="1">
    <source>
        <dbReference type="ARBA" id="ARBA00022801"/>
    </source>
</evidence>